<evidence type="ECO:0000256" key="1">
    <source>
        <dbReference type="ARBA" id="ARBA00004141"/>
    </source>
</evidence>
<dbReference type="Pfam" id="PF03006">
    <property type="entry name" value="HlyIII"/>
    <property type="match status" value="1"/>
</dbReference>
<organism evidence="8 9">
    <name type="scientific">Paralvinella palmiformis</name>
    <dbReference type="NCBI Taxonomy" id="53620"/>
    <lineage>
        <taxon>Eukaryota</taxon>
        <taxon>Metazoa</taxon>
        <taxon>Spiralia</taxon>
        <taxon>Lophotrochozoa</taxon>
        <taxon>Annelida</taxon>
        <taxon>Polychaeta</taxon>
        <taxon>Sedentaria</taxon>
        <taxon>Canalipalpata</taxon>
        <taxon>Terebellida</taxon>
        <taxon>Terebelliformia</taxon>
        <taxon>Alvinellidae</taxon>
        <taxon>Paralvinella</taxon>
    </lineage>
</organism>
<evidence type="ECO:0000313" key="8">
    <source>
        <dbReference type="EMBL" id="KAK2168915.1"/>
    </source>
</evidence>
<keyword evidence="4 7" id="KW-1133">Transmembrane helix</keyword>
<evidence type="ECO:0000256" key="4">
    <source>
        <dbReference type="ARBA" id="ARBA00022989"/>
    </source>
</evidence>
<feature type="binding site" evidence="6">
    <location>
        <position position="247"/>
    </location>
    <ligand>
        <name>Zn(2+)</name>
        <dbReference type="ChEBI" id="CHEBI:29105"/>
    </ligand>
</feature>
<feature type="transmembrane region" description="Helical" evidence="7">
    <location>
        <begin position="207"/>
        <end position="228"/>
    </location>
</feature>
<evidence type="ECO:0000256" key="2">
    <source>
        <dbReference type="ARBA" id="ARBA00007018"/>
    </source>
</evidence>
<dbReference type="Proteomes" id="UP001208570">
    <property type="component" value="Unassembled WGS sequence"/>
</dbReference>
<gene>
    <name evidence="8" type="ORF">LSH36_13g10046</name>
</gene>
<comment type="similarity">
    <text evidence="2">Belongs to the ADIPOR family.</text>
</comment>
<evidence type="ECO:0000313" key="9">
    <source>
        <dbReference type="Proteomes" id="UP001208570"/>
    </source>
</evidence>
<protein>
    <submittedName>
        <fullName evidence="8">Uncharacterized protein</fullName>
    </submittedName>
</protein>
<dbReference type="GO" id="GO:0016020">
    <property type="term" value="C:membrane"/>
    <property type="evidence" value="ECO:0007669"/>
    <property type="project" value="UniProtKB-SubCell"/>
</dbReference>
<sequence>MITLSVDFLPSRALKQLMRLQLLQRQPTRRDTEVPLVFRERCLLSGYRIPNKSWTVYELCSTFDVYTDPLSWPVLAFSMVIILYASFSTFAHLFQSKSPLIHYTCFQIDYIGIGLNAFGTGCLFYYLTGSQPYYDVVGPTLFMTLNALLAVADCMTCSIAKLWYIRPYPPQRRLWQLGSVGFHVLFGGVPLLCHFKSCLLDDPECDLYYILPHLHTFFWFFLSVYFFSSAIPERLAPGRFDYVGHGHQLFHTLMIVTSLLQIRVAILELGRRPRDLIEAAMPDPVVIFGSMAAVLILDALFIILTHWLRVAMVARDAIREQESRMINGPKRE</sequence>
<keyword evidence="6" id="KW-0479">Metal-binding</keyword>
<dbReference type="GO" id="GO:0046872">
    <property type="term" value="F:metal ion binding"/>
    <property type="evidence" value="ECO:0007669"/>
    <property type="project" value="UniProtKB-KW"/>
</dbReference>
<dbReference type="PANTHER" id="PTHR20855:SF92">
    <property type="entry name" value="PROGESTIN AND ADIPOQ RECEPTOR FAMILY MEMBER 3-LIKE"/>
    <property type="match status" value="1"/>
</dbReference>
<feature type="transmembrane region" description="Helical" evidence="7">
    <location>
        <begin position="177"/>
        <end position="195"/>
    </location>
</feature>
<feature type="transmembrane region" description="Helical" evidence="7">
    <location>
        <begin position="286"/>
        <end position="308"/>
    </location>
</feature>
<feature type="transmembrane region" description="Helical" evidence="7">
    <location>
        <begin position="72"/>
        <end position="94"/>
    </location>
</feature>
<keyword evidence="6" id="KW-0862">Zinc</keyword>
<evidence type="ECO:0000256" key="3">
    <source>
        <dbReference type="ARBA" id="ARBA00022692"/>
    </source>
</evidence>
<dbReference type="InterPro" id="IPR004254">
    <property type="entry name" value="AdipoR/HlyIII-related"/>
</dbReference>
<reference evidence="8" key="1">
    <citation type="journal article" date="2023" name="Mol. Biol. Evol.">
        <title>Third-Generation Sequencing Reveals the Adaptive Role of the Epigenome in Three Deep-Sea Polychaetes.</title>
        <authorList>
            <person name="Perez M."/>
            <person name="Aroh O."/>
            <person name="Sun Y."/>
            <person name="Lan Y."/>
            <person name="Juniper S.K."/>
            <person name="Young C.R."/>
            <person name="Angers B."/>
            <person name="Qian P.Y."/>
        </authorList>
    </citation>
    <scope>NUCLEOTIDE SEQUENCE</scope>
    <source>
        <strain evidence="8">P08H-3</strain>
    </source>
</reference>
<dbReference type="AlphaFoldDB" id="A0AAD9KDW6"/>
<keyword evidence="5 7" id="KW-0472">Membrane</keyword>
<comment type="subcellular location">
    <subcellularLocation>
        <location evidence="1">Membrane</location>
        <topology evidence="1">Multi-pass membrane protein</topology>
    </subcellularLocation>
</comment>
<evidence type="ECO:0000256" key="6">
    <source>
        <dbReference type="PIRSR" id="PIRSR604254-1"/>
    </source>
</evidence>
<feature type="binding site" evidence="6">
    <location>
        <position position="251"/>
    </location>
    <ligand>
        <name>Zn(2+)</name>
        <dbReference type="ChEBI" id="CHEBI:29105"/>
    </ligand>
</feature>
<feature type="binding site" evidence="6">
    <location>
        <position position="92"/>
    </location>
    <ligand>
        <name>Zn(2+)</name>
        <dbReference type="ChEBI" id="CHEBI:29105"/>
    </ligand>
</feature>
<feature type="transmembrane region" description="Helical" evidence="7">
    <location>
        <begin position="147"/>
        <end position="165"/>
    </location>
</feature>
<feature type="transmembrane region" description="Helical" evidence="7">
    <location>
        <begin position="249"/>
        <end position="266"/>
    </location>
</feature>
<dbReference type="GO" id="GO:0038023">
    <property type="term" value="F:signaling receptor activity"/>
    <property type="evidence" value="ECO:0007669"/>
    <property type="project" value="TreeGrafter"/>
</dbReference>
<accession>A0AAD9KDW6</accession>
<dbReference type="PANTHER" id="PTHR20855">
    <property type="entry name" value="ADIPOR/PROGESTIN RECEPTOR-RELATED"/>
    <property type="match status" value="1"/>
</dbReference>
<proteinExistence type="inferred from homology"/>
<evidence type="ECO:0000256" key="7">
    <source>
        <dbReference type="SAM" id="Phobius"/>
    </source>
</evidence>
<name>A0AAD9KDW6_9ANNE</name>
<keyword evidence="9" id="KW-1185">Reference proteome</keyword>
<evidence type="ECO:0000256" key="5">
    <source>
        <dbReference type="ARBA" id="ARBA00023136"/>
    </source>
</evidence>
<comment type="caution">
    <text evidence="8">The sequence shown here is derived from an EMBL/GenBank/DDBJ whole genome shotgun (WGS) entry which is preliminary data.</text>
</comment>
<feature type="transmembrane region" description="Helical" evidence="7">
    <location>
        <begin position="106"/>
        <end position="127"/>
    </location>
</feature>
<keyword evidence="3 7" id="KW-0812">Transmembrane</keyword>
<dbReference type="EMBL" id="JAODUP010000013">
    <property type="protein sequence ID" value="KAK2168915.1"/>
    <property type="molecule type" value="Genomic_DNA"/>
</dbReference>